<organism evidence="4 5">
    <name type="scientific">Shewanella sedimentimangrovi</name>
    <dbReference type="NCBI Taxonomy" id="2814293"/>
    <lineage>
        <taxon>Bacteria</taxon>
        <taxon>Pseudomonadati</taxon>
        <taxon>Pseudomonadota</taxon>
        <taxon>Gammaproteobacteria</taxon>
        <taxon>Alteromonadales</taxon>
        <taxon>Shewanellaceae</taxon>
        <taxon>Shewanella</taxon>
    </lineage>
</organism>
<evidence type="ECO:0000259" key="2">
    <source>
        <dbReference type="Pfam" id="PF00462"/>
    </source>
</evidence>
<evidence type="ECO:0000313" key="5">
    <source>
        <dbReference type="Proteomes" id="UP000663207"/>
    </source>
</evidence>
<proteinExistence type="predicted"/>
<keyword evidence="5" id="KW-1185">Reference proteome</keyword>
<protein>
    <submittedName>
        <fullName evidence="4">Glutaredoxin family protein</fullName>
    </submittedName>
</protein>
<dbReference type="Pfam" id="PF00462">
    <property type="entry name" value="Glutaredoxin"/>
    <property type="match status" value="1"/>
</dbReference>
<dbReference type="PANTHER" id="PTHR34386:SF1">
    <property type="entry name" value="GLUTAREDOXIN-LIKE PROTEIN NRDH"/>
    <property type="match status" value="1"/>
</dbReference>
<dbReference type="Pfam" id="PF13511">
    <property type="entry name" value="DUF4124"/>
    <property type="match status" value="1"/>
</dbReference>
<name>A0ABX7R3H7_9GAMM</name>
<dbReference type="InterPro" id="IPR025392">
    <property type="entry name" value="DUF4124"/>
</dbReference>
<feature type="domain" description="Glutaredoxin" evidence="2">
    <location>
        <begin position="90"/>
        <end position="145"/>
    </location>
</feature>
<dbReference type="RefSeq" id="WP_207381443.1">
    <property type="nucleotide sequence ID" value="NZ_CP071502.1"/>
</dbReference>
<dbReference type="Proteomes" id="UP000663207">
    <property type="component" value="Chromosome"/>
</dbReference>
<sequence>MKLGRLIYSAKFLLYVFTVVLLSAPLVCLKAEVYKWTDDKGVVHYGDQPPNVEEPKVADINQSSVVTAQKPAQRPSQASEDVKPPEVKRVIMYATSWCPYCEKARKYFAASGIKYTEYDVEASPRRMREFKQLGGAGYPLILIGDNEKMQGFSIKGFERRYNR</sequence>
<dbReference type="PROSITE" id="PS51354">
    <property type="entry name" value="GLUTAREDOXIN_2"/>
    <property type="match status" value="1"/>
</dbReference>
<feature type="domain" description="DUF4124" evidence="3">
    <location>
        <begin position="21"/>
        <end position="73"/>
    </location>
</feature>
<dbReference type="InterPro" id="IPR036249">
    <property type="entry name" value="Thioredoxin-like_sf"/>
</dbReference>
<dbReference type="InterPro" id="IPR002109">
    <property type="entry name" value="Glutaredoxin"/>
</dbReference>
<reference evidence="4 5" key="1">
    <citation type="submission" date="2021-03" db="EMBL/GenBank/DDBJ databases">
        <title>Novel species identification of genus Shewanella.</title>
        <authorList>
            <person name="Liu G."/>
            <person name="Zhang Q."/>
        </authorList>
    </citation>
    <scope>NUCLEOTIDE SEQUENCE [LARGE SCALE GENOMIC DNA]</scope>
    <source>
        <strain evidence="4 5">FJAT-52962</strain>
    </source>
</reference>
<evidence type="ECO:0000313" key="4">
    <source>
        <dbReference type="EMBL" id="QSX38343.1"/>
    </source>
</evidence>
<dbReference type="EMBL" id="CP071502">
    <property type="protein sequence ID" value="QSX38343.1"/>
    <property type="molecule type" value="Genomic_DNA"/>
</dbReference>
<feature type="region of interest" description="Disordered" evidence="1">
    <location>
        <begin position="63"/>
        <end position="82"/>
    </location>
</feature>
<evidence type="ECO:0000256" key="1">
    <source>
        <dbReference type="SAM" id="MobiDB-lite"/>
    </source>
</evidence>
<dbReference type="Gene3D" id="3.40.30.10">
    <property type="entry name" value="Glutaredoxin"/>
    <property type="match status" value="1"/>
</dbReference>
<dbReference type="PANTHER" id="PTHR34386">
    <property type="entry name" value="GLUTAREDOXIN"/>
    <property type="match status" value="1"/>
</dbReference>
<dbReference type="CDD" id="cd02976">
    <property type="entry name" value="NrdH"/>
    <property type="match status" value="1"/>
</dbReference>
<gene>
    <name evidence="4" type="ORF">JYB85_05835</name>
</gene>
<accession>A0ABX7R3H7</accession>
<evidence type="ECO:0000259" key="3">
    <source>
        <dbReference type="Pfam" id="PF13511"/>
    </source>
</evidence>
<dbReference type="SUPFAM" id="SSF52833">
    <property type="entry name" value="Thioredoxin-like"/>
    <property type="match status" value="1"/>
</dbReference>
<dbReference type="InterPro" id="IPR051548">
    <property type="entry name" value="Grx-like_ET"/>
</dbReference>